<accession>A0A6L9L5P4</accession>
<protein>
    <submittedName>
        <fullName evidence="1">Uncharacterized protein</fullName>
    </submittedName>
</protein>
<reference evidence="1 2" key="1">
    <citation type="submission" date="2020-02" db="EMBL/GenBank/DDBJ databases">
        <title>Draft genome sequence of two Spirosoma agri KCTC 52727 and Spirosoma terrae KCTC 52035.</title>
        <authorList>
            <person name="Rojas J."/>
            <person name="Ambika Manirajan B."/>
            <person name="Suarez C."/>
            <person name="Ratering S."/>
            <person name="Schnell S."/>
        </authorList>
    </citation>
    <scope>NUCLEOTIDE SEQUENCE [LARGE SCALE GENOMIC DNA]</scope>
    <source>
        <strain evidence="1 2">KCTC 52035</strain>
    </source>
</reference>
<keyword evidence="2" id="KW-1185">Reference proteome</keyword>
<evidence type="ECO:0000313" key="2">
    <source>
        <dbReference type="Proteomes" id="UP000474175"/>
    </source>
</evidence>
<evidence type="ECO:0000313" key="1">
    <source>
        <dbReference type="EMBL" id="NDU94153.1"/>
    </source>
</evidence>
<organism evidence="1 2">
    <name type="scientific">Spirosoma terrae</name>
    <dbReference type="NCBI Taxonomy" id="1968276"/>
    <lineage>
        <taxon>Bacteria</taxon>
        <taxon>Pseudomonadati</taxon>
        <taxon>Bacteroidota</taxon>
        <taxon>Cytophagia</taxon>
        <taxon>Cytophagales</taxon>
        <taxon>Cytophagaceae</taxon>
        <taxon>Spirosoma</taxon>
    </lineage>
</organism>
<name>A0A6L9L5P4_9BACT</name>
<sequence length="125" mass="14621">MEPSQRFRVLYYLDNESASIVEIKRLDIDPDSPVYKLYYWLFWNKDNNNPEQLRFVSMTSLADSEKRVFEHGALSFNEQEGLLTMLPSHPYALQRRSPLALSAADVKLIDDFLDSIPIHQLDKSR</sequence>
<gene>
    <name evidence="1" type="ORF">GK108_04650</name>
</gene>
<dbReference type="RefSeq" id="WP_163943443.1">
    <property type="nucleotide sequence ID" value="NZ_JAAFZH010000001.1"/>
</dbReference>
<dbReference type="Proteomes" id="UP000474175">
    <property type="component" value="Unassembled WGS sequence"/>
</dbReference>
<comment type="caution">
    <text evidence="1">The sequence shown here is derived from an EMBL/GenBank/DDBJ whole genome shotgun (WGS) entry which is preliminary data.</text>
</comment>
<dbReference type="EMBL" id="JAAFZH010000001">
    <property type="protein sequence ID" value="NDU94153.1"/>
    <property type="molecule type" value="Genomic_DNA"/>
</dbReference>
<proteinExistence type="predicted"/>
<dbReference type="AlphaFoldDB" id="A0A6L9L5P4"/>